<reference evidence="1 2" key="1">
    <citation type="submission" date="2024-01" db="EMBL/GenBank/DDBJ databases">
        <title>The genomes of 5 underutilized Papilionoideae crops provide insights into root nodulation and disease resistanc.</title>
        <authorList>
            <person name="Jiang F."/>
        </authorList>
    </citation>
    <scope>NUCLEOTIDE SEQUENCE [LARGE SCALE GENOMIC DNA]</scope>
    <source>
        <strain evidence="1">JINMINGXINNONG_FW02</strain>
        <tissue evidence="1">Leaves</tissue>
    </source>
</reference>
<proteinExistence type="predicted"/>
<dbReference type="EMBL" id="JAYMYR010000003">
    <property type="protein sequence ID" value="KAK7373171.1"/>
    <property type="molecule type" value="Genomic_DNA"/>
</dbReference>
<dbReference type="GO" id="GO:0009451">
    <property type="term" value="P:RNA modification"/>
    <property type="evidence" value="ECO:0007669"/>
    <property type="project" value="InterPro"/>
</dbReference>
<dbReference type="AlphaFoldDB" id="A0AAN9NHR5"/>
<keyword evidence="2" id="KW-1185">Reference proteome</keyword>
<organism evidence="1 2">
    <name type="scientific">Phaseolus coccineus</name>
    <name type="common">Scarlet runner bean</name>
    <name type="synonym">Phaseolus multiflorus</name>
    <dbReference type="NCBI Taxonomy" id="3886"/>
    <lineage>
        <taxon>Eukaryota</taxon>
        <taxon>Viridiplantae</taxon>
        <taxon>Streptophyta</taxon>
        <taxon>Embryophyta</taxon>
        <taxon>Tracheophyta</taxon>
        <taxon>Spermatophyta</taxon>
        <taxon>Magnoliopsida</taxon>
        <taxon>eudicotyledons</taxon>
        <taxon>Gunneridae</taxon>
        <taxon>Pentapetalae</taxon>
        <taxon>rosids</taxon>
        <taxon>fabids</taxon>
        <taxon>Fabales</taxon>
        <taxon>Fabaceae</taxon>
        <taxon>Papilionoideae</taxon>
        <taxon>50 kb inversion clade</taxon>
        <taxon>NPAAA clade</taxon>
        <taxon>indigoferoid/millettioid clade</taxon>
        <taxon>Phaseoleae</taxon>
        <taxon>Phaseolus</taxon>
    </lineage>
</organism>
<sequence length="185" mass="20491">MVKVYGILPSVDHFSCLVDFLGRSGCLDELETVIKNGYLGAHSNMCWSMFSACAAHANLKLGRTVVRILLERDNDNPSIHVLLSNICAAAGVGVPISSLSDQMDILHRFQFLNKLGHRIWVDEQWKLLRDFGLLCGILAVHHLSSSVYVFQATIKGQRQSRSSDKLGMDPAFLASHSERSDNGIH</sequence>
<dbReference type="PANTHER" id="PTHR47926:SF347">
    <property type="entry name" value="PENTATRICOPEPTIDE REPEAT-CONTAINING PROTEIN"/>
    <property type="match status" value="1"/>
</dbReference>
<dbReference type="InterPro" id="IPR046960">
    <property type="entry name" value="PPR_At4g14850-like_plant"/>
</dbReference>
<dbReference type="GO" id="GO:0003723">
    <property type="term" value="F:RNA binding"/>
    <property type="evidence" value="ECO:0007669"/>
    <property type="project" value="InterPro"/>
</dbReference>
<evidence type="ECO:0000313" key="2">
    <source>
        <dbReference type="Proteomes" id="UP001374584"/>
    </source>
</evidence>
<gene>
    <name evidence="1" type="ORF">VNO80_06569</name>
</gene>
<comment type="caution">
    <text evidence="1">The sequence shown here is derived from an EMBL/GenBank/DDBJ whole genome shotgun (WGS) entry which is preliminary data.</text>
</comment>
<name>A0AAN9NHR5_PHACN</name>
<dbReference type="PANTHER" id="PTHR47926">
    <property type="entry name" value="PENTATRICOPEPTIDE REPEAT-CONTAINING PROTEIN"/>
    <property type="match status" value="1"/>
</dbReference>
<evidence type="ECO:0000313" key="1">
    <source>
        <dbReference type="EMBL" id="KAK7373171.1"/>
    </source>
</evidence>
<dbReference type="Proteomes" id="UP001374584">
    <property type="component" value="Unassembled WGS sequence"/>
</dbReference>
<accession>A0AAN9NHR5</accession>
<evidence type="ECO:0008006" key="3">
    <source>
        <dbReference type="Google" id="ProtNLM"/>
    </source>
</evidence>
<protein>
    <recommendedName>
        <fullName evidence="3">Pentatricopeptide repeat-containing protein</fullName>
    </recommendedName>
</protein>